<accession>A0A6A5ZD04</accession>
<organism evidence="2 3">
    <name type="scientific">Lophiotrema nucula</name>
    <dbReference type="NCBI Taxonomy" id="690887"/>
    <lineage>
        <taxon>Eukaryota</taxon>
        <taxon>Fungi</taxon>
        <taxon>Dikarya</taxon>
        <taxon>Ascomycota</taxon>
        <taxon>Pezizomycotina</taxon>
        <taxon>Dothideomycetes</taxon>
        <taxon>Pleosporomycetidae</taxon>
        <taxon>Pleosporales</taxon>
        <taxon>Lophiotremataceae</taxon>
        <taxon>Lophiotrema</taxon>
    </lineage>
</organism>
<feature type="compositionally biased region" description="Low complexity" evidence="1">
    <location>
        <begin position="248"/>
        <end position="259"/>
    </location>
</feature>
<feature type="region of interest" description="Disordered" evidence="1">
    <location>
        <begin position="128"/>
        <end position="319"/>
    </location>
</feature>
<feature type="region of interest" description="Disordered" evidence="1">
    <location>
        <begin position="335"/>
        <end position="356"/>
    </location>
</feature>
<feature type="compositionally biased region" description="Basic residues" evidence="1">
    <location>
        <begin position="508"/>
        <end position="524"/>
    </location>
</feature>
<evidence type="ECO:0000256" key="1">
    <source>
        <dbReference type="SAM" id="MobiDB-lite"/>
    </source>
</evidence>
<dbReference type="AlphaFoldDB" id="A0A6A5ZD04"/>
<evidence type="ECO:0000313" key="2">
    <source>
        <dbReference type="EMBL" id="KAF2117390.1"/>
    </source>
</evidence>
<gene>
    <name evidence="2" type="ORF">BDV96DRAFT_598297</name>
</gene>
<feature type="compositionally biased region" description="Polar residues" evidence="1">
    <location>
        <begin position="375"/>
        <end position="395"/>
    </location>
</feature>
<feature type="region of interest" description="Disordered" evidence="1">
    <location>
        <begin position="374"/>
        <end position="395"/>
    </location>
</feature>
<keyword evidence="3" id="KW-1185">Reference proteome</keyword>
<feature type="region of interest" description="Disordered" evidence="1">
    <location>
        <begin position="492"/>
        <end position="524"/>
    </location>
</feature>
<dbReference type="Proteomes" id="UP000799770">
    <property type="component" value="Unassembled WGS sequence"/>
</dbReference>
<protein>
    <submittedName>
        <fullName evidence="2">Uncharacterized protein</fullName>
    </submittedName>
</protein>
<evidence type="ECO:0000313" key="3">
    <source>
        <dbReference type="Proteomes" id="UP000799770"/>
    </source>
</evidence>
<proteinExistence type="predicted"/>
<feature type="compositionally biased region" description="Polar residues" evidence="1">
    <location>
        <begin position="347"/>
        <end position="356"/>
    </location>
</feature>
<sequence length="524" mass="56531">MFSTCTTSTKVNIFYDNLLYIFITMPRATRKNTKAFDALFGKGVTIEQDPNRKKGNRIVKRKMPKKGTAECKALVPNKPNIWKRMLGAQTVPNIDMHNQPWQHDPALAHVPGNFNQGLMPSGPVAAGRGNGENVGAGNRQGGGFPNPLLNNNGGVDGPGGFVNPPINSGGAGSQQNFNPLQNMANPHANQGGRGGPSGSFPASPTLISNHGAHAHQSELARANTLGGQTHAGQPLRGLQNQGTTTAVGSDGPSGSADSSASRERYTSEESTNARSRQEEQGPGTLPEVPTAESAHEQGVRSHRFPYSRPTPNASIVARSRQEIEGLGTVLYVPESQRSQHQEHRVPSQHTRTSRASTAVGGRLDQEYSVHPLIPTASNAPHHNNMQTQHTQTSLASTAVGQRSNREYTVHNPMDNLTQAMGQLSVIHEGNRMPYSHAPSNARMTHLQPRSAATQRWNAYAASQAPTMFSQNVALASPSEMARVDAMHGATQMGYPLRGYEDEVGGSSRRTRRTRGSRRSHRSHR</sequence>
<reference evidence="2" key="1">
    <citation type="journal article" date="2020" name="Stud. Mycol.">
        <title>101 Dothideomycetes genomes: a test case for predicting lifestyles and emergence of pathogens.</title>
        <authorList>
            <person name="Haridas S."/>
            <person name="Albert R."/>
            <person name="Binder M."/>
            <person name="Bloem J."/>
            <person name="Labutti K."/>
            <person name="Salamov A."/>
            <person name="Andreopoulos B."/>
            <person name="Baker S."/>
            <person name="Barry K."/>
            <person name="Bills G."/>
            <person name="Bluhm B."/>
            <person name="Cannon C."/>
            <person name="Castanera R."/>
            <person name="Culley D."/>
            <person name="Daum C."/>
            <person name="Ezra D."/>
            <person name="Gonzalez J."/>
            <person name="Henrissat B."/>
            <person name="Kuo A."/>
            <person name="Liang C."/>
            <person name="Lipzen A."/>
            <person name="Lutzoni F."/>
            <person name="Magnuson J."/>
            <person name="Mondo S."/>
            <person name="Nolan M."/>
            <person name="Ohm R."/>
            <person name="Pangilinan J."/>
            <person name="Park H.-J."/>
            <person name="Ramirez L."/>
            <person name="Alfaro M."/>
            <person name="Sun H."/>
            <person name="Tritt A."/>
            <person name="Yoshinaga Y."/>
            <person name="Zwiers L.-H."/>
            <person name="Turgeon B."/>
            <person name="Goodwin S."/>
            <person name="Spatafora J."/>
            <person name="Crous P."/>
            <person name="Grigoriev I."/>
        </authorList>
    </citation>
    <scope>NUCLEOTIDE SEQUENCE</scope>
    <source>
        <strain evidence="2">CBS 627.86</strain>
    </source>
</reference>
<name>A0A6A5ZD04_9PLEO</name>
<feature type="compositionally biased region" description="Gly residues" evidence="1">
    <location>
        <begin position="128"/>
        <end position="144"/>
    </location>
</feature>
<feature type="compositionally biased region" description="Polar residues" evidence="1">
    <location>
        <begin position="173"/>
        <end position="188"/>
    </location>
</feature>
<feature type="compositionally biased region" description="Polar residues" evidence="1">
    <location>
        <begin position="238"/>
        <end position="247"/>
    </location>
</feature>
<dbReference type="EMBL" id="ML977319">
    <property type="protein sequence ID" value="KAF2117390.1"/>
    <property type="molecule type" value="Genomic_DNA"/>
</dbReference>